<keyword evidence="5 6" id="KW-0472">Membrane</keyword>
<dbReference type="PROSITE" id="PS50850">
    <property type="entry name" value="MFS"/>
    <property type="match status" value="1"/>
</dbReference>
<evidence type="ECO:0000256" key="1">
    <source>
        <dbReference type="ARBA" id="ARBA00004141"/>
    </source>
</evidence>
<feature type="transmembrane region" description="Helical" evidence="6">
    <location>
        <begin position="59"/>
        <end position="81"/>
    </location>
</feature>
<evidence type="ECO:0000259" key="7">
    <source>
        <dbReference type="PROSITE" id="PS50850"/>
    </source>
</evidence>
<dbReference type="Gene3D" id="1.20.1250.20">
    <property type="entry name" value="MFS general substrate transporter like domains"/>
    <property type="match status" value="1"/>
</dbReference>
<dbReference type="Pfam" id="PF07690">
    <property type="entry name" value="MFS_1"/>
    <property type="match status" value="1"/>
</dbReference>
<feature type="transmembrane region" description="Helical" evidence="6">
    <location>
        <begin position="175"/>
        <end position="197"/>
    </location>
</feature>
<dbReference type="GO" id="GO:0016020">
    <property type="term" value="C:membrane"/>
    <property type="evidence" value="ECO:0007669"/>
    <property type="project" value="UniProtKB-SubCell"/>
</dbReference>
<keyword evidence="4 6" id="KW-1133">Transmembrane helix</keyword>
<evidence type="ECO:0000313" key="8">
    <source>
        <dbReference type="EMBL" id="QND70227.1"/>
    </source>
</evidence>
<dbReference type="InterPro" id="IPR011701">
    <property type="entry name" value="MFS"/>
</dbReference>
<organism evidence="8 9">
    <name type="scientific">Tardiphaga robiniae</name>
    <dbReference type="NCBI Taxonomy" id="943830"/>
    <lineage>
        <taxon>Bacteria</taxon>
        <taxon>Pseudomonadati</taxon>
        <taxon>Pseudomonadota</taxon>
        <taxon>Alphaproteobacteria</taxon>
        <taxon>Hyphomicrobiales</taxon>
        <taxon>Nitrobacteraceae</taxon>
        <taxon>Tardiphaga</taxon>
    </lineage>
</organism>
<protein>
    <submittedName>
        <fullName evidence="8">MFS transporter</fullName>
    </submittedName>
</protein>
<dbReference type="SUPFAM" id="SSF103473">
    <property type="entry name" value="MFS general substrate transporter"/>
    <property type="match status" value="1"/>
</dbReference>
<evidence type="ECO:0000313" key="9">
    <source>
        <dbReference type="Proteomes" id="UP000515291"/>
    </source>
</evidence>
<feature type="transmembrane region" description="Helical" evidence="6">
    <location>
        <begin position="240"/>
        <end position="258"/>
    </location>
</feature>
<feature type="transmembrane region" description="Helical" evidence="6">
    <location>
        <begin position="147"/>
        <end position="169"/>
    </location>
</feature>
<sequence>MTSSDSGQIIVPRESPSRPIFAVVAVLLGSFLANFDSRLTSVGLPDLRGAFSLSFDEGAWLSTASIGSQIFIAPAVAWLAAVFGLRRVLGVPSLVFAMISVLIPVTHDYRVLMALSVIHGLLIGTFVPATLLIIFRKLPTRWWLPAIALYAIRVGFAVDSSSSLVGFYLEHWGWSWIYWQGALVAPFMALMTYLGTLREPIDRALLKDADWGGMMLLGTGLSMVYAGLDQGNRLDWLESGTVVALLISGVMLLFIFVVNEFCVRKPWAHVGVLRNRNVSLSLIALLFYALVSSCNSLIVPNFLAAVTQLRPEQSGEILWTYGALPMVIWVPLSVLLLRLFDSRVVLILGFMAFAGANLLATQLTHEWAGDEFSAIVLLQSFGQAFTVLPIIITAASNVDRARIIAFIAYIQSVRLGGTEISVALMGTWLRMREQVHSHYLGPHIAIGDPDATQALKQLTDIFASHGVSSAPQRALASLAALLQREANVLAYIDGFELCFGLAVMALLLISLMTRAPQGAFTPDPTIVCRSWRWLRPATAQLPDRSN</sequence>
<evidence type="ECO:0000256" key="5">
    <source>
        <dbReference type="ARBA" id="ARBA00023136"/>
    </source>
</evidence>
<proteinExistence type="predicted"/>
<keyword evidence="3 6" id="KW-0812">Transmembrane</keyword>
<gene>
    <name evidence="8" type="ORF">HB776_02465</name>
</gene>
<keyword evidence="2" id="KW-0813">Transport</keyword>
<feature type="domain" description="Major facilitator superfamily (MFS) profile" evidence="7">
    <location>
        <begin position="22"/>
        <end position="546"/>
    </location>
</feature>
<reference evidence="9" key="1">
    <citation type="journal article" date="2020" name="Mol. Plant Microbe">
        <title>Rhizobial microsymbionts of the narrowly endemic Oxytropis species growing in Kamchatka are characterized by significant genetic diversity and possess a set of genes that are associated with T3SS and T6SS secretion systems and can affect the development of symbiosis.</title>
        <authorList>
            <person name="Safronova V."/>
            <person name="Guro P."/>
            <person name="Sazanova A."/>
            <person name="Kuznetsova I."/>
            <person name="Belimov A."/>
            <person name="Yakubov V."/>
            <person name="Chirak E."/>
            <person name="Afonin A."/>
            <person name="Gogolev Y."/>
            <person name="Andronov E."/>
            <person name="Tikhonovich I."/>
        </authorList>
    </citation>
    <scope>NUCLEOTIDE SEQUENCE [LARGE SCALE GENOMIC DNA]</scope>
    <source>
        <strain evidence="9">581</strain>
    </source>
</reference>
<feature type="transmembrane region" description="Helical" evidence="6">
    <location>
        <begin position="344"/>
        <end position="360"/>
    </location>
</feature>
<evidence type="ECO:0000256" key="6">
    <source>
        <dbReference type="SAM" id="Phobius"/>
    </source>
</evidence>
<dbReference type="EMBL" id="CP050292">
    <property type="protein sequence ID" value="QND70227.1"/>
    <property type="molecule type" value="Genomic_DNA"/>
</dbReference>
<feature type="transmembrane region" description="Helical" evidence="6">
    <location>
        <begin position="488"/>
        <end position="509"/>
    </location>
</feature>
<dbReference type="KEGG" id="trb:HB776_02465"/>
<dbReference type="PANTHER" id="PTHR42718:SF9">
    <property type="entry name" value="MAJOR FACILITATOR SUPERFAMILY MULTIDRUG TRANSPORTER MFSC"/>
    <property type="match status" value="1"/>
</dbReference>
<feature type="transmembrane region" description="Helical" evidence="6">
    <location>
        <begin position="88"/>
        <end position="105"/>
    </location>
</feature>
<dbReference type="PANTHER" id="PTHR42718">
    <property type="entry name" value="MAJOR FACILITATOR SUPERFAMILY MULTIDRUG TRANSPORTER MFSC"/>
    <property type="match status" value="1"/>
</dbReference>
<dbReference type="Proteomes" id="UP000515291">
    <property type="component" value="Chromosome"/>
</dbReference>
<evidence type="ECO:0000256" key="4">
    <source>
        <dbReference type="ARBA" id="ARBA00022989"/>
    </source>
</evidence>
<name>A0A7G6TTZ5_9BRAD</name>
<comment type="subcellular location">
    <subcellularLocation>
        <location evidence="1">Membrane</location>
        <topology evidence="1">Multi-pass membrane protein</topology>
    </subcellularLocation>
</comment>
<feature type="transmembrane region" description="Helical" evidence="6">
    <location>
        <begin position="278"/>
        <end position="298"/>
    </location>
</feature>
<evidence type="ECO:0000256" key="3">
    <source>
        <dbReference type="ARBA" id="ARBA00022692"/>
    </source>
</evidence>
<feature type="transmembrane region" description="Helical" evidence="6">
    <location>
        <begin position="209"/>
        <end position="228"/>
    </location>
</feature>
<evidence type="ECO:0000256" key="2">
    <source>
        <dbReference type="ARBA" id="ARBA00022448"/>
    </source>
</evidence>
<feature type="transmembrane region" description="Helical" evidence="6">
    <location>
        <begin position="111"/>
        <end position="135"/>
    </location>
</feature>
<dbReference type="AlphaFoldDB" id="A0A7G6TTZ5"/>
<accession>A0A7G6TTZ5</accession>
<dbReference type="GO" id="GO:0022857">
    <property type="term" value="F:transmembrane transporter activity"/>
    <property type="evidence" value="ECO:0007669"/>
    <property type="project" value="InterPro"/>
</dbReference>
<dbReference type="InterPro" id="IPR036259">
    <property type="entry name" value="MFS_trans_sf"/>
</dbReference>
<feature type="transmembrane region" description="Helical" evidence="6">
    <location>
        <begin position="372"/>
        <end position="392"/>
    </location>
</feature>
<dbReference type="RefSeq" id="WP_184514778.1">
    <property type="nucleotide sequence ID" value="NZ_CP050292.1"/>
</dbReference>
<feature type="transmembrane region" description="Helical" evidence="6">
    <location>
        <begin position="318"/>
        <end position="337"/>
    </location>
</feature>
<feature type="transmembrane region" description="Helical" evidence="6">
    <location>
        <begin position="20"/>
        <end position="39"/>
    </location>
</feature>
<dbReference type="InterPro" id="IPR020846">
    <property type="entry name" value="MFS_dom"/>
</dbReference>